<reference evidence="1 2" key="1">
    <citation type="submission" date="2023-09" db="EMBL/GenBank/DDBJ databases">
        <title>Thioclava shenzhenensis sp. nov., a multidrug resistant bacteria-antagonizing species isolated from coastal seawater.</title>
        <authorList>
            <person name="Long M."/>
        </authorList>
    </citation>
    <scope>NUCLEOTIDE SEQUENCE [LARGE SCALE GENOMIC DNA]</scope>
    <source>
        <strain evidence="1 2">FTW29</strain>
        <plasmid evidence="1 2">unnamed2</plasmid>
    </source>
</reference>
<dbReference type="EMBL" id="CP135445">
    <property type="protein sequence ID" value="WRY35886.1"/>
    <property type="molecule type" value="Genomic_DNA"/>
</dbReference>
<evidence type="ECO:0000313" key="1">
    <source>
        <dbReference type="EMBL" id="WRY35886.1"/>
    </source>
</evidence>
<gene>
    <name evidence="1" type="ORF">RPE78_16275</name>
</gene>
<dbReference type="RefSeq" id="WP_330629644.1">
    <property type="nucleotide sequence ID" value="NZ_CP135445.1"/>
</dbReference>
<dbReference type="InterPro" id="IPR015004">
    <property type="entry name" value="MesX"/>
</dbReference>
<proteinExistence type="predicted"/>
<organism evidence="1 2">
    <name type="scientific">Thioclava litoralis</name>
    <dbReference type="NCBI Taxonomy" id="3076557"/>
    <lineage>
        <taxon>Bacteria</taxon>
        <taxon>Pseudomonadati</taxon>
        <taxon>Pseudomonadota</taxon>
        <taxon>Alphaproteobacteria</taxon>
        <taxon>Rhodobacterales</taxon>
        <taxon>Paracoccaceae</taxon>
        <taxon>Thioclava</taxon>
    </lineage>
</organism>
<sequence>MSEDFTFRVSKLRFDESYAPRDHTRLTTNFANLARGAHRRDNLRRALRMIDNRFNALAQWDNPTADRYSVELDILSVEMDLPQGQRFPVIEMLKTSIRDHRSCTRIAGLVGNNFSSYVRDYDFSLRLQQFNKDRPHFDVPEDFGDLHGKLFKSFLASPAYKALSDKPPVICLSVSHNNIYQRTAGYHLVLGAEYLADDTSLTESYFGKMGLKARYFMPEGSVAPLAFYHAGDLTNAYSDLELIATIATMESFQRIYRPEIYNANARAAEIFRPSLTHDDYSPTRITYDREERSQLAITQGEYTAKHLIKPHQARLAEWAARFAA</sequence>
<name>A0ABZ1E4D6_9RHOB</name>
<dbReference type="Pfam" id="PF08908">
    <property type="entry name" value="MesX"/>
    <property type="match status" value="1"/>
</dbReference>
<accession>A0ABZ1E4D6</accession>
<geneLocation type="plasmid" evidence="1 2">
    <name>unnamed2</name>
</geneLocation>
<evidence type="ECO:0000313" key="2">
    <source>
        <dbReference type="Proteomes" id="UP001623290"/>
    </source>
</evidence>
<protein>
    <submittedName>
        <fullName evidence="1">Oxygenase MesX</fullName>
    </submittedName>
</protein>
<keyword evidence="1" id="KW-0614">Plasmid</keyword>
<keyword evidence="2" id="KW-1185">Reference proteome</keyword>
<dbReference type="Proteomes" id="UP001623290">
    <property type="component" value="Plasmid unnamed2"/>
</dbReference>